<feature type="region of interest" description="Disordered" evidence="1">
    <location>
        <begin position="1"/>
        <end position="24"/>
    </location>
</feature>
<organism evidence="3 4">
    <name type="scientific">Colletotrichum lupini</name>
    <dbReference type="NCBI Taxonomy" id="145971"/>
    <lineage>
        <taxon>Eukaryota</taxon>
        <taxon>Fungi</taxon>
        <taxon>Dikarya</taxon>
        <taxon>Ascomycota</taxon>
        <taxon>Pezizomycotina</taxon>
        <taxon>Sordariomycetes</taxon>
        <taxon>Hypocreomycetidae</taxon>
        <taxon>Glomerellales</taxon>
        <taxon>Glomerellaceae</taxon>
        <taxon>Colletotrichum</taxon>
        <taxon>Colletotrichum acutatum species complex</taxon>
    </lineage>
</organism>
<dbReference type="Proteomes" id="UP000830671">
    <property type="component" value="Chromosome 5"/>
</dbReference>
<feature type="transmembrane region" description="Helical" evidence="2">
    <location>
        <begin position="95"/>
        <end position="117"/>
    </location>
</feature>
<dbReference type="AlphaFoldDB" id="A0A9Q8T070"/>
<evidence type="ECO:0000256" key="2">
    <source>
        <dbReference type="SAM" id="Phobius"/>
    </source>
</evidence>
<keyword evidence="2" id="KW-0812">Transmembrane</keyword>
<reference evidence="3" key="1">
    <citation type="journal article" date="2021" name="Mol. Plant Microbe Interact.">
        <title>Complete Genome Sequence of the Plant-Pathogenic Fungus Colletotrichum lupini.</title>
        <authorList>
            <person name="Baroncelli R."/>
            <person name="Pensec F."/>
            <person name="Da Lio D."/>
            <person name="Boufleur T."/>
            <person name="Vicente I."/>
            <person name="Sarrocco S."/>
            <person name="Picot A."/>
            <person name="Baraldi E."/>
            <person name="Sukno S."/>
            <person name="Thon M."/>
            <person name="Le Floch G."/>
        </authorList>
    </citation>
    <scope>NUCLEOTIDE SEQUENCE</scope>
    <source>
        <strain evidence="3">IMI 504893</strain>
    </source>
</reference>
<name>A0A9Q8T070_9PEZI</name>
<keyword evidence="2" id="KW-0472">Membrane</keyword>
<accession>A0A9Q8T070</accession>
<sequence length="154" mass="16889">MQQCDASIMPSIESNLQTHNTTTTTTTLHHTHWSIIIPRPFAPALAQTPAPSRRPSPAHHPTRSKTSIQDNNRLWHSVPSDGNLFSPFPLRHNIALLWALALALALALASIFAVAMSKRNDFYSSSRRLFQLSARARASINPIDSITASATVSS</sequence>
<keyword evidence="4" id="KW-1185">Reference proteome</keyword>
<keyword evidence="2" id="KW-1133">Transmembrane helix</keyword>
<dbReference type="GeneID" id="73345294"/>
<proteinExistence type="predicted"/>
<dbReference type="KEGG" id="clup:CLUP02_11316"/>
<evidence type="ECO:0000313" key="3">
    <source>
        <dbReference type="EMBL" id="UQC85817.1"/>
    </source>
</evidence>
<gene>
    <name evidence="3" type="ORF">CLUP02_11316</name>
</gene>
<evidence type="ECO:0000313" key="4">
    <source>
        <dbReference type="Proteomes" id="UP000830671"/>
    </source>
</evidence>
<dbReference type="RefSeq" id="XP_049147429.1">
    <property type="nucleotide sequence ID" value="XM_049290284.1"/>
</dbReference>
<feature type="region of interest" description="Disordered" evidence="1">
    <location>
        <begin position="46"/>
        <end position="72"/>
    </location>
</feature>
<evidence type="ECO:0000256" key="1">
    <source>
        <dbReference type="SAM" id="MobiDB-lite"/>
    </source>
</evidence>
<protein>
    <submittedName>
        <fullName evidence="3">Uncharacterized protein</fullName>
    </submittedName>
</protein>
<dbReference type="EMBL" id="CP019477">
    <property type="protein sequence ID" value="UQC85817.1"/>
    <property type="molecule type" value="Genomic_DNA"/>
</dbReference>